<evidence type="ECO:0000259" key="2">
    <source>
        <dbReference type="Pfam" id="PF24719"/>
    </source>
</evidence>
<comment type="caution">
    <text evidence="3">The sequence shown here is derived from an EMBL/GenBank/DDBJ whole genome shotgun (WGS) entry which is preliminary data.</text>
</comment>
<feature type="domain" description="Imm33-like" evidence="2">
    <location>
        <begin position="150"/>
        <end position="242"/>
    </location>
</feature>
<proteinExistence type="predicted"/>
<organism evidence="3 4">
    <name type="scientific">Enhygromyxa salina</name>
    <dbReference type="NCBI Taxonomy" id="215803"/>
    <lineage>
        <taxon>Bacteria</taxon>
        <taxon>Pseudomonadati</taxon>
        <taxon>Myxococcota</taxon>
        <taxon>Polyangia</taxon>
        <taxon>Nannocystales</taxon>
        <taxon>Nannocystaceae</taxon>
        <taxon>Enhygromyxa</taxon>
    </lineage>
</organism>
<dbReference type="AlphaFoldDB" id="A0A2S9YFZ0"/>
<evidence type="ECO:0000313" key="4">
    <source>
        <dbReference type="Proteomes" id="UP000238823"/>
    </source>
</evidence>
<accession>A0A2S9YFZ0</accession>
<feature type="region of interest" description="Disordered" evidence="1">
    <location>
        <begin position="38"/>
        <end position="57"/>
    </location>
</feature>
<dbReference type="Proteomes" id="UP000238823">
    <property type="component" value="Unassembled WGS sequence"/>
</dbReference>
<dbReference type="InterPro" id="IPR056509">
    <property type="entry name" value="Imm33-like"/>
</dbReference>
<dbReference type="PROSITE" id="PS51257">
    <property type="entry name" value="PROKAR_LIPOPROTEIN"/>
    <property type="match status" value="1"/>
</dbReference>
<gene>
    <name evidence="3" type="ORF">ENSA7_51580</name>
</gene>
<sequence length="295" mass="31574">MRCGAWLDTLGVRSSFGRRLGALGIVVLGLGSGCKAEPSVEPAAAGEQPESASEGARPGEWVMAYGAQTIYVHADPALGGEVERLLLLFGDLLAESVPLTAKTRLPIGWTTLTFAADQDRLVVEEPDYDNDPEANTRPDISVSLATLARQRAVLEQVGVPGEAIDFDQHVLTVTGVLERDEVMLVRVESPGGRLTGWRLTPAEGLEEADEVESVPVHVIFNARPELLDAMLLPPGYLALYGGGRLTTIVNEANEIVWDWATDGDLPRDRASELGSLIGAGAFVPKPRPKPLLEPL</sequence>
<name>A0A2S9YFZ0_9BACT</name>
<protein>
    <recommendedName>
        <fullName evidence="2">Imm33-like domain-containing protein</fullName>
    </recommendedName>
</protein>
<evidence type="ECO:0000313" key="3">
    <source>
        <dbReference type="EMBL" id="PRQ03961.1"/>
    </source>
</evidence>
<evidence type="ECO:0000256" key="1">
    <source>
        <dbReference type="SAM" id="MobiDB-lite"/>
    </source>
</evidence>
<dbReference type="Pfam" id="PF24719">
    <property type="entry name" value="Imm33-like"/>
    <property type="match status" value="1"/>
</dbReference>
<reference evidence="3 4" key="1">
    <citation type="submission" date="2018-03" db="EMBL/GenBank/DDBJ databases">
        <title>Draft Genome Sequences of the Obligatory Marine Myxobacteria Enhygromyxa salina SWB007.</title>
        <authorList>
            <person name="Poehlein A."/>
            <person name="Moghaddam J.A."/>
            <person name="Harms H."/>
            <person name="Alanjari M."/>
            <person name="Koenig G.M."/>
            <person name="Daniel R."/>
            <person name="Schaeberle T.F."/>
        </authorList>
    </citation>
    <scope>NUCLEOTIDE SEQUENCE [LARGE SCALE GENOMIC DNA]</scope>
    <source>
        <strain evidence="3 4">SWB007</strain>
    </source>
</reference>
<dbReference type="EMBL" id="PVNL01000105">
    <property type="protein sequence ID" value="PRQ03961.1"/>
    <property type="molecule type" value="Genomic_DNA"/>
</dbReference>